<keyword evidence="2" id="KW-1185">Reference proteome</keyword>
<comment type="caution">
    <text evidence="1">The sequence shown here is derived from an EMBL/GenBank/DDBJ whole genome shotgun (WGS) entry which is preliminary data.</text>
</comment>
<dbReference type="Proteomes" id="UP001054945">
    <property type="component" value="Unassembled WGS sequence"/>
</dbReference>
<sequence length="98" mass="11488">MRKWMGFLPIDLSAALFEAGENSIRRVLFPEKERGTAWKRASGRSVRGRCLYAIIAWKGVFFEQIIAFVLPKELFKTQRQRSVFKLLFELRTKALMSF</sequence>
<evidence type="ECO:0000313" key="1">
    <source>
        <dbReference type="EMBL" id="GIY39313.1"/>
    </source>
</evidence>
<accession>A0AAV4SY04</accession>
<protein>
    <submittedName>
        <fullName evidence="1">Uncharacterized protein</fullName>
    </submittedName>
</protein>
<reference evidence="1 2" key="1">
    <citation type="submission" date="2021-06" db="EMBL/GenBank/DDBJ databases">
        <title>Caerostris extrusa draft genome.</title>
        <authorList>
            <person name="Kono N."/>
            <person name="Arakawa K."/>
        </authorList>
    </citation>
    <scope>NUCLEOTIDE SEQUENCE [LARGE SCALE GENOMIC DNA]</scope>
</reference>
<dbReference type="EMBL" id="BPLR01010444">
    <property type="protein sequence ID" value="GIY39313.1"/>
    <property type="molecule type" value="Genomic_DNA"/>
</dbReference>
<name>A0AAV4SY04_CAEEX</name>
<gene>
    <name evidence="1" type="ORF">CEXT_261901</name>
</gene>
<proteinExistence type="predicted"/>
<evidence type="ECO:0000313" key="2">
    <source>
        <dbReference type="Proteomes" id="UP001054945"/>
    </source>
</evidence>
<dbReference type="AlphaFoldDB" id="A0AAV4SY04"/>
<organism evidence="1 2">
    <name type="scientific">Caerostris extrusa</name>
    <name type="common">Bark spider</name>
    <name type="synonym">Caerostris bankana</name>
    <dbReference type="NCBI Taxonomy" id="172846"/>
    <lineage>
        <taxon>Eukaryota</taxon>
        <taxon>Metazoa</taxon>
        <taxon>Ecdysozoa</taxon>
        <taxon>Arthropoda</taxon>
        <taxon>Chelicerata</taxon>
        <taxon>Arachnida</taxon>
        <taxon>Araneae</taxon>
        <taxon>Araneomorphae</taxon>
        <taxon>Entelegynae</taxon>
        <taxon>Araneoidea</taxon>
        <taxon>Araneidae</taxon>
        <taxon>Caerostris</taxon>
    </lineage>
</organism>